<dbReference type="InterPro" id="IPR029058">
    <property type="entry name" value="AB_hydrolase_fold"/>
</dbReference>
<dbReference type="Gene3D" id="3.40.50.1820">
    <property type="entry name" value="alpha/beta hydrolase"/>
    <property type="match status" value="1"/>
</dbReference>
<dbReference type="STRING" id="497964.CfE428DRAFT_4715"/>
<dbReference type="eggNOG" id="COG2382">
    <property type="taxonomic scope" value="Bacteria"/>
</dbReference>
<protein>
    <submittedName>
        <fullName evidence="2">Putative esterase</fullName>
    </submittedName>
</protein>
<dbReference type="Pfam" id="PF00756">
    <property type="entry name" value="Esterase"/>
    <property type="match status" value="1"/>
</dbReference>
<dbReference type="Proteomes" id="UP000005824">
    <property type="component" value="Unassembled WGS sequence"/>
</dbReference>
<feature type="signal peptide" evidence="1">
    <location>
        <begin position="1"/>
        <end position="18"/>
    </location>
</feature>
<dbReference type="PANTHER" id="PTHR48098:SF3">
    <property type="entry name" value="IRON(III) ENTEROBACTIN ESTERASE"/>
    <property type="match status" value="1"/>
</dbReference>
<keyword evidence="1" id="KW-0732">Signal</keyword>
<gene>
    <name evidence="2" type="ORF">CfE428DRAFT_4715</name>
</gene>
<feature type="chain" id="PRO_5002803239" evidence="1">
    <location>
        <begin position="19"/>
        <end position="289"/>
    </location>
</feature>
<dbReference type="RefSeq" id="WP_006982036.1">
    <property type="nucleotide sequence ID" value="NZ_ABVL01000017.1"/>
</dbReference>
<dbReference type="InParanoid" id="B4D725"/>
<dbReference type="AlphaFoldDB" id="B4D725"/>
<dbReference type="InterPro" id="IPR000801">
    <property type="entry name" value="Esterase-like"/>
</dbReference>
<reference evidence="2 3" key="1">
    <citation type="journal article" date="2011" name="J. Bacteriol.">
        <title>Genome sequence of Chthoniobacter flavus Ellin428, an aerobic heterotrophic soil bacterium.</title>
        <authorList>
            <person name="Kant R."/>
            <person name="van Passel M.W."/>
            <person name="Palva A."/>
            <person name="Lucas S."/>
            <person name="Lapidus A."/>
            <person name="Glavina Del Rio T."/>
            <person name="Dalin E."/>
            <person name="Tice H."/>
            <person name="Bruce D."/>
            <person name="Goodwin L."/>
            <person name="Pitluck S."/>
            <person name="Larimer F.W."/>
            <person name="Land M.L."/>
            <person name="Hauser L."/>
            <person name="Sangwan P."/>
            <person name="de Vos W.M."/>
            <person name="Janssen P.H."/>
            <person name="Smidt H."/>
        </authorList>
    </citation>
    <scope>NUCLEOTIDE SEQUENCE [LARGE SCALE GENOMIC DNA]</scope>
    <source>
        <strain evidence="2 3">Ellin428</strain>
    </source>
</reference>
<evidence type="ECO:0000256" key="1">
    <source>
        <dbReference type="SAM" id="SignalP"/>
    </source>
</evidence>
<evidence type="ECO:0000313" key="2">
    <source>
        <dbReference type="EMBL" id="EDY17676.1"/>
    </source>
</evidence>
<dbReference type="PANTHER" id="PTHR48098">
    <property type="entry name" value="ENTEROCHELIN ESTERASE-RELATED"/>
    <property type="match status" value="1"/>
</dbReference>
<dbReference type="ESTHER" id="9bact-b4d725">
    <property type="family name" value="A85-IroE-IroD-Fes-Yiel"/>
</dbReference>
<dbReference type="InterPro" id="IPR050583">
    <property type="entry name" value="Mycobacterial_A85_antigen"/>
</dbReference>
<evidence type="ECO:0000313" key="3">
    <source>
        <dbReference type="Proteomes" id="UP000005824"/>
    </source>
</evidence>
<organism evidence="2 3">
    <name type="scientific">Chthoniobacter flavus Ellin428</name>
    <dbReference type="NCBI Taxonomy" id="497964"/>
    <lineage>
        <taxon>Bacteria</taxon>
        <taxon>Pseudomonadati</taxon>
        <taxon>Verrucomicrobiota</taxon>
        <taxon>Spartobacteria</taxon>
        <taxon>Chthoniobacterales</taxon>
        <taxon>Chthoniobacteraceae</taxon>
        <taxon>Chthoniobacter</taxon>
    </lineage>
</organism>
<dbReference type="EMBL" id="ABVL01000017">
    <property type="protein sequence ID" value="EDY17676.1"/>
    <property type="molecule type" value="Genomic_DNA"/>
</dbReference>
<dbReference type="SUPFAM" id="SSF53474">
    <property type="entry name" value="alpha/beta-Hydrolases"/>
    <property type="match status" value="1"/>
</dbReference>
<name>B4D725_9BACT</name>
<sequence length="289" mass="31652">MRLLPFALTCLFAAPVLAANDYQLGPDSQPQDVPHGEVKKAVLADSKVFPGTTHDYWVYVPKQYDGKKPACLMVFFDGGGYEKPDGGTRATVVFDNLIAKKEMPVTIGVFVNPGTVKASAPPAKDRSNRSYEYDSTGDTNVRFVLEELLPEATKGLNITTDPNGHAVAGISSGGIAAFTAAWEKPDYFHKVVSWIGSFTNIRGGFVYPALIRQSKTAPKPIRVYLEDGSNDLDNLHGNWPLSSQDMAAALKFAGYDYKFELGDGAHSGKQGASLFPDTLRWLWRDWPKE</sequence>
<accession>B4D725</accession>
<comment type="caution">
    <text evidence="2">The sequence shown here is derived from an EMBL/GenBank/DDBJ whole genome shotgun (WGS) entry which is preliminary data.</text>
</comment>
<keyword evidence="3" id="KW-1185">Reference proteome</keyword>
<proteinExistence type="predicted"/>